<reference evidence="7" key="1">
    <citation type="submission" date="2022-10" db="EMBL/GenBank/DDBJ databases">
        <authorList>
            <person name="Chen Y."/>
            <person name="Dougan E. K."/>
            <person name="Chan C."/>
            <person name="Rhodes N."/>
            <person name="Thang M."/>
        </authorList>
    </citation>
    <scope>NUCLEOTIDE SEQUENCE</scope>
</reference>
<dbReference type="InterPro" id="IPR017850">
    <property type="entry name" value="Alkaline_phosphatase_core_sf"/>
</dbReference>
<dbReference type="AlphaFoldDB" id="A0A9P1BF01"/>
<dbReference type="PROSITE" id="PS00523">
    <property type="entry name" value="SULFATASE_1"/>
    <property type="match status" value="1"/>
</dbReference>
<reference evidence="8 9" key="2">
    <citation type="submission" date="2024-05" db="EMBL/GenBank/DDBJ databases">
        <authorList>
            <person name="Chen Y."/>
            <person name="Shah S."/>
            <person name="Dougan E. K."/>
            <person name="Thang M."/>
            <person name="Chan C."/>
        </authorList>
    </citation>
    <scope>NUCLEOTIDE SEQUENCE [LARGE SCALE GENOMIC DNA]</scope>
</reference>
<evidence type="ECO:0000313" key="7">
    <source>
        <dbReference type="EMBL" id="CAI3972059.1"/>
    </source>
</evidence>
<dbReference type="EMBL" id="CAMXCT010000001">
    <property type="protein sequence ID" value="CAI3972059.1"/>
    <property type="molecule type" value="Genomic_DNA"/>
</dbReference>
<dbReference type="InterPro" id="IPR050738">
    <property type="entry name" value="Sulfatase"/>
</dbReference>
<dbReference type="SUPFAM" id="SSF53649">
    <property type="entry name" value="Alkaline phosphatase-like"/>
    <property type="match status" value="1"/>
</dbReference>
<evidence type="ECO:0000313" key="8">
    <source>
        <dbReference type="EMBL" id="CAL4759371.1"/>
    </source>
</evidence>
<dbReference type="InterPro" id="IPR000917">
    <property type="entry name" value="Sulfatase_N"/>
</dbReference>
<dbReference type="CDD" id="cd16027">
    <property type="entry name" value="SGSH"/>
    <property type="match status" value="1"/>
</dbReference>
<organism evidence="7">
    <name type="scientific">Cladocopium goreaui</name>
    <dbReference type="NCBI Taxonomy" id="2562237"/>
    <lineage>
        <taxon>Eukaryota</taxon>
        <taxon>Sar</taxon>
        <taxon>Alveolata</taxon>
        <taxon>Dinophyceae</taxon>
        <taxon>Suessiales</taxon>
        <taxon>Symbiodiniaceae</taxon>
        <taxon>Cladocopium</taxon>
    </lineage>
</organism>
<dbReference type="InterPro" id="IPR024607">
    <property type="entry name" value="Sulfatase_CS"/>
</dbReference>
<dbReference type="Proteomes" id="UP001152797">
    <property type="component" value="Unassembled WGS sequence"/>
</dbReference>
<proteinExistence type="inferred from homology"/>
<comment type="caution">
    <text evidence="7">The sequence shown here is derived from an EMBL/GenBank/DDBJ whole genome shotgun (WGS) entry which is preliminary data.</text>
</comment>
<dbReference type="GO" id="GO:0046872">
    <property type="term" value="F:metal ion binding"/>
    <property type="evidence" value="ECO:0007669"/>
    <property type="project" value="UniProtKB-KW"/>
</dbReference>
<dbReference type="Gene3D" id="3.40.720.10">
    <property type="entry name" value="Alkaline Phosphatase, subunit A"/>
    <property type="match status" value="1"/>
</dbReference>
<dbReference type="Pfam" id="PF00884">
    <property type="entry name" value="Sulfatase"/>
    <property type="match status" value="1"/>
</dbReference>
<dbReference type="PANTHER" id="PTHR42693">
    <property type="entry name" value="ARYLSULFATASE FAMILY MEMBER"/>
    <property type="match status" value="1"/>
</dbReference>
<keyword evidence="4" id="KW-0106">Calcium</keyword>
<dbReference type="PANTHER" id="PTHR42693:SF53">
    <property type="entry name" value="ENDO-4-O-SULFATASE"/>
    <property type="match status" value="1"/>
</dbReference>
<gene>
    <name evidence="7" type="ORF">C1SCF055_LOCUS649</name>
</gene>
<feature type="region of interest" description="Disordered" evidence="5">
    <location>
        <begin position="542"/>
        <end position="575"/>
    </location>
</feature>
<accession>A0A9P1BF01</accession>
<evidence type="ECO:0000259" key="6">
    <source>
        <dbReference type="Pfam" id="PF00884"/>
    </source>
</evidence>
<evidence type="ECO:0000256" key="2">
    <source>
        <dbReference type="ARBA" id="ARBA00022723"/>
    </source>
</evidence>
<name>A0A9P1BF01_9DINO</name>
<evidence type="ECO:0000256" key="3">
    <source>
        <dbReference type="ARBA" id="ARBA00022801"/>
    </source>
</evidence>
<dbReference type="GO" id="GO:0004065">
    <property type="term" value="F:arylsulfatase activity"/>
    <property type="evidence" value="ECO:0007669"/>
    <property type="project" value="TreeGrafter"/>
</dbReference>
<protein>
    <submittedName>
        <fullName evidence="8">Ulvan-active sulfatase (Polysaccharid e utilization locus H protein P32) (PUL H protein P32) (Sulfatase family S1 subfamily 8 protein P32) (P32_S1_8)</fullName>
    </submittedName>
</protein>
<evidence type="ECO:0000256" key="5">
    <source>
        <dbReference type="SAM" id="MobiDB-lite"/>
    </source>
</evidence>
<dbReference type="OrthoDB" id="103349at2759"/>
<feature type="domain" description="Sulfatase N-terminal" evidence="6">
    <location>
        <begin position="19"/>
        <end position="310"/>
    </location>
</feature>
<evidence type="ECO:0000256" key="4">
    <source>
        <dbReference type="ARBA" id="ARBA00022837"/>
    </source>
</evidence>
<dbReference type="EMBL" id="CAMXCT030000001">
    <property type="protein sequence ID" value="CAL4759371.1"/>
    <property type="molecule type" value="Genomic_DNA"/>
</dbReference>
<feature type="compositionally biased region" description="Acidic residues" evidence="5">
    <location>
        <begin position="563"/>
        <end position="575"/>
    </location>
</feature>
<sequence length="575" mass="64997">MQVREASAEDASSNAEHRPNILWIVGENLCLDLGCYGAEHVVTPNLDGLAANGVRYVNVFSTSPVCAPSRSALMTGMYQTTTGTHPMRSHRDDDFRLPSGVRPLTHWLADEGYTTGNVTHIGDRRVGTGKLDLNFVNEGDIYQTNDWSALTSSEPFFAQINLPEVEYDIYDRKSAEKPRVKWVGEEWHPQVVKPADVEPPPYYPEHRIVREEWARYLNSVSGMDVRVGWILEALEKQGLTDNTIVVFFADNGRLEARGIHWCWDSGLHVPMIVRWPKNFPPPEHYEVNSVDRRMISLLDLTATTLWMAGIERPPLMQSRRFLGENLEAERQFVFSARDRIDETVVRQRSVRDERYHYIRTHTPGVGFATLNRYKEKCFLVKPLMREMLAAGTLTGPAAELMQPLPEELLYDTRSDPHEIHNLAESTKVVHQEALIRLRAALDTWIVETGDQGQWPEPAEIVAPFEQEMHDWFGTPEWYRDEGAHFSIHNCPNRKRERGVFAMKRFGLFALLLAFGVGVIGCSEATQNEASEAVQQTGEAIESAADDAANVTEGAIEGVKDAVDENTDEPEADKAE</sequence>
<keyword evidence="3" id="KW-0378">Hydrolase</keyword>
<comment type="similarity">
    <text evidence="1">Belongs to the sulfatase family.</text>
</comment>
<evidence type="ECO:0000313" key="9">
    <source>
        <dbReference type="Proteomes" id="UP001152797"/>
    </source>
</evidence>
<keyword evidence="9" id="KW-1185">Reference proteome</keyword>
<keyword evidence="2" id="KW-0479">Metal-binding</keyword>
<evidence type="ECO:0000256" key="1">
    <source>
        <dbReference type="ARBA" id="ARBA00008779"/>
    </source>
</evidence>
<dbReference type="EMBL" id="CAMXCT020000001">
    <property type="protein sequence ID" value="CAL1125434.1"/>
    <property type="molecule type" value="Genomic_DNA"/>
</dbReference>